<dbReference type="AlphaFoldDB" id="A0AAE1R6I3"/>
<evidence type="ECO:0000256" key="3">
    <source>
        <dbReference type="ARBA" id="ARBA00022840"/>
    </source>
</evidence>
<protein>
    <recommendedName>
        <fullName evidence="4">NB-ARC domain-containing protein</fullName>
    </recommendedName>
</protein>
<dbReference type="PANTHER" id="PTHR33463">
    <property type="entry name" value="NB-ARC DOMAIN-CONTAINING PROTEIN-RELATED"/>
    <property type="match status" value="1"/>
</dbReference>
<dbReference type="GO" id="GO:0043531">
    <property type="term" value="F:ADP binding"/>
    <property type="evidence" value="ECO:0007669"/>
    <property type="project" value="InterPro"/>
</dbReference>
<keyword evidence="3" id="KW-0067">ATP-binding</keyword>
<comment type="caution">
    <text evidence="5">The sequence shown here is derived from an EMBL/GenBank/DDBJ whole genome shotgun (WGS) entry which is preliminary data.</text>
</comment>
<evidence type="ECO:0000313" key="5">
    <source>
        <dbReference type="EMBL" id="KAK4346050.1"/>
    </source>
</evidence>
<dbReference type="Proteomes" id="UP001291623">
    <property type="component" value="Unassembled WGS sequence"/>
</dbReference>
<evidence type="ECO:0000313" key="6">
    <source>
        <dbReference type="Proteomes" id="UP001291623"/>
    </source>
</evidence>
<reference evidence="5" key="1">
    <citation type="submission" date="2023-12" db="EMBL/GenBank/DDBJ databases">
        <title>Genome assembly of Anisodus tanguticus.</title>
        <authorList>
            <person name="Wang Y.-J."/>
        </authorList>
    </citation>
    <scope>NUCLEOTIDE SEQUENCE</scope>
    <source>
        <strain evidence="5">KB-2021</strain>
        <tissue evidence="5">Leaf</tissue>
    </source>
</reference>
<feature type="domain" description="NB-ARC" evidence="4">
    <location>
        <begin position="3"/>
        <end position="119"/>
    </location>
</feature>
<evidence type="ECO:0000256" key="2">
    <source>
        <dbReference type="ARBA" id="ARBA00022821"/>
    </source>
</evidence>
<feature type="domain" description="NB-ARC" evidence="4">
    <location>
        <begin position="311"/>
        <end position="365"/>
    </location>
</feature>
<proteinExistence type="predicted"/>
<dbReference type="InterPro" id="IPR042197">
    <property type="entry name" value="Apaf_helical"/>
</dbReference>
<organism evidence="5 6">
    <name type="scientific">Anisodus tanguticus</name>
    <dbReference type="NCBI Taxonomy" id="243964"/>
    <lineage>
        <taxon>Eukaryota</taxon>
        <taxon>Viridiplantae</taxon>
        <taxon>Streptophyta</taxon>
        <taxon>Embryophyta</taxon>
        <taxon>Tracheophyta</taxon>
        <taxon>Spermatophyta</taxon>
        <taxon>Magnoliopsida</taxon>
        <taxon>eudicotyledons</taxon>
        <taxon>Gunneridae</taxon>
        <taxon>Pentapetalae</taxon>
        <taxon>asterids</taxon>
        <taxon>lamiids</taxon>
        <taxon>Solanales</taxon>
        <taxon>Solanaceae</taxon>
        <taxon>Solanoideae</taxon>
        <taxon>Hyoscyameae</taxon>
        <taxon>Anisodus</taxon>
    </lineage>
</organism>
<keyword evidence="1" id="KW-0433">Leucine-rich repeat</keyword>
<gene>
    <name evidence="5" type="ORF">RND71_036226</name>
</gene>
<dbReference type="EMBL" id="JAVYJV010000019">
    <property type="protein sequence ID" value="KAK4346050.1"/>
    <property type="molecule type" value="Genomic_DNA"/>
</dbReference>
<dbReference type="InterPro" id="IPR050905">
    <property type="entry name" value="Plant_NBS-LRR"/>
</dbReference>
<dbReference type="SUPFAM" id="SSF52540">
    <property type="entry name" value="P-loop containing nucleoside triphosphate hydrolases"/>
    <property type="match status" value="2"/>
</dbReference>
<dbReference type="Pfam" id="PF00931">
    <property type="entry name" value="NB-ARC"/>
    <property type="match status" value="2"/>
</dbReference>
<name>A0AAE1R6I3_9SOLA</name>
<evidence type="ECO:0000256" key="1">
    <source>
        <dbReference type="ARBA" id="ARBA00022614"/>
    </source>
</evidence>
<dbReference type="GO" id="GO:0006952">
    <property type="term" value="P:defense response"/>
    <property type="evidence" value="ECO:0007669"/>
    <property type="project" value="UniProtKB-KW"/>
</dbReference>
<dbReference type="PANTHER" id="PTHR33463:SF198">
    <property type="entry name" value="RPP4C3"/>
    <property type="match status" value="1"/>
</dbReference>
<sequence length="372" mass="41331">MATISQKPNLKDIQSEIAGGVCLTLQGDNERNHGDQLHSRLKGSDRVLVILDDVWKALQDDDLDKLGIATGSNHNHLCKLILTTCLRDVCVAMDAQKIIEVRILSEMEAWVLFRQKASNSVDDLSLLHIAKDVANECKGLSLAIITVAGALKGKSKDSWEDALEELQESAPTNIPGMIEDVYKPLKLSYDHLDSDEANNIRTLDNEFERLENIRSGVQLRAEADRRNLHNISDNMEAWLTSVVTITAHVASETRRGAESHCLLSKSSKEIAQDVIKLQTEGKDHVEFSHPVEIVIMPSNNSEEFDSRKQKEGEVMEVLRDYGVTIIGICGMGGVGKTTLAEKIRAREKQEKLFDEIVMAIVSQQPDLKKKSG</sequence>
<keyword evidence="6" id="KW-1185">Reference proteome</keyword>
<dbReference type="Gene3D" id="1.10.8.430">
    <property type="entry name" value="Helical domain of apoptotic protease-activating factors"/>
    <property type="match status" value="1"/>
</dbReference>
<keyword evidence="3" id="KW-0547">Nucleotide-binding</keyword>
<dbReference type="GO" id="GO:0005524">
    <property type="term" value="F:ATP binding"/>
    <property type="evidence" value="ECO:0007669"/>
    <property type="project" value="UniProtKB-KW"/>
</dbReference>
<keyword evidence="2" id="KW-0611">Plant defense</keyword>
<evidence type="ECO:0000259" key="4">
    <source>
        <dbReference type="Pfam" id="PF00931"/>
    </source>
</evidence>
<dbReference type="InterPro" id="IPR002182">
    <property type="entry name" value="NB-ARC"/>
</dbReference>
<dbReference type="InterPro" id="IPR027417">
    <property type="entry name" value="P-loop_NTPase"/>
</dbReference>
<accession>A0AAE1R6I3</accession>
<dbReference type="Gene3D" id="3.40.50.300">
    <property type="entry name" value="P-loop containing nucleotide triphosphate hydrolases"/>
    <property type="match status" value="2"/>
</dbReference>